<feature type="chain" id="PRO_5019860741" description="Outer membrane protein with beta-barrel domain" evidence="1">
    <location>
        <begin position="21"/>
        <end position="407"/>
    </location>
</feature>
<evidence type="ECO:0008006" key="6">
    <source>
        <dbReference type="Google" id="ProtNLM"/>
    </source>
</evidence>
<proteinExistence type="predicted"/>
<reference evidence="3 5" key="2">
    <citation type="submission" date="2018-10" db="EMBL/GenBank/DDBJ databases">
        <title>Genomic Encyclopedia of Archaeal and Bacterial Type Strains, Phase II (KMG-II): from individual species to whole genera.</title>
        <authorList>
            <person name="Goeker M."/>
        </authorList>
    </citation>
    <scope>NUCLEOTIDE SEQUENCE [LARGE SCALE GENOMIC DNA]</scope>
    <source>
        <strain evidence="3 5">DSM 21886</strain>
    </source>
</reference>
<dbReference type="EMBL" id="RCCB01000010">
    <property type="protein sequence ID" value="RLJ34675.1"/>
    <property type="molecule type" value="Genomic_DNA"/>
</dbReference>
<keyword evidence="4" id="KW-1185">Reference proteome</keyword>
<evidence type="ECO:0000313" key="5">
    <source>
        <dbReference type="Proteomes" id="UP000275027"/>
    </source>
</evidence>
<dbReference type="RefSeq" id="WP_101471604.1">
    <property type="nucleotide sequence ID" value="NZ_PJND01000007.1"/>
</dbReference>
<reference evidence="2 4" key="1">
    <citation type="submission" date="2017-12" db="EMBL/GenBank/DDBJ databases">
        <title>Genomic Encyclopedia of Type Strains, Phase III (KMG-III): the genomes of soil and plant-associated and newly described type strains.</title>
        <authorList>
            <person name="Whitman W."/>
        </authorList>
    </citation>
    <scope>NUCLEOTIDE SEQUENCE [LARGE SCALE GENOMIC DNA]</scope>
    <source>
        <strain evidence="2 4">IP-10</strain>
    </source>
</reference>
<evidence type="ECO:0000256" key="1">
    <source>
        <dbReference type="SAM" id="SignalP"/>
    </source>
</evidence>
<comment type="caution">
    <text evidence="3">The sequence shown here is derived from an EMBL/GenBank/DDBJ whole genome shotgun (WGS) entry which is preliminary data.</text>
</comment>
<dbReference type="Proteomes" id="UP000233767">
    <property type="component" value="Unassembled WGS sequence"/>
</dbReference>
<dbReference type="AlphaFoldDB" id="A0A497V2C3"/>
<protein>
    <recommendedName>
        <fullName evidence="6">Outer membrane protein with beta-barrel domain</fullName>
    </recommendedName>
</protein>
<evidence type="ECO:0000313" key="2">
    <source>
        <dbReference type="EMBL" id="PKW29824.1"/>
    </source>
</evidence>
<accession>A0A497V2C3</accession>
<feature type="signal peptide" evidence="1">
    <location>
        <begin position="1"/>
        <end position="20"/>
    </location>
</feature>
<dbReference type="Proteomes" id="UP000275027">
    <property type="component" value="Unassembled WGS sequence"/>
</dbReference>
<keyword evidence="1" id="KW-0732">Signal</keyword>
<evidence type="ECO:0000313" key="4">
    <source>
        <dbReference type="Proteomes" id="UP000233767"/>
    </source>
</evidence>
<name>A0A497V2C3_9FLAO</name>
<organism evidence="3 5">
    <name type="scientific">Flavobacterium lindanitolerans</name>
    <dbReference type="NCBI Taxonomy" id="428988"/>
    <lineage>
        <taxon>Bacteria</taxon>
        <taxon>Pseudomonadati</taxon>
        <taxon>Bacteroidota</taxon>
        <taxon>Flavobacteriia</taxon>
        <taxon>Flavobacteriales</taxon>
        <taxon>Flavobacteriaceae</taxon>
        <taxon>Flavobacterium</taxon>
    </lineage>
</organism>
<gene>
    <name evidence="2" type="ORF">B0G92_1469</name>
    <name evidence="3" type="ORF">CLV50_0035</name>
</gene>
<sequence length="407" mass="46724">MKLNHYLAFLSLLSFFCVSAQNTQKGYLIDRNNKKTEVLFKETDFSDNTAIRYKLSENGAYQSIDNNIVEYGIGNDYKFVRRNVKHDKMFTEISTLKEPTLVSEELFLNVIGEGGDINLYSYSDKGRTKFFYEIKGSNEIVQFIYKRYSEDNSSQKENNYFRNQLNNILKCETLQIGDFLNLKYRKEDFIKIFGKYNECKKQDAQVYENKSAKKPKIKYSALVGLYQSSFAVEFSGGESEKETKTTIGFGGEIALVFPSEKTEVFIRAEYESYSGRSRYSNHLTGTARQENNFLLESSFINVNAGARYNFILNNKNKIFIEGAVGVNTPFDDIIYTVTFPEATGGAENVELKSAYATKTNAYFNFGIGYTYNNQISLTLKTDTNRNLLTDDTTKFSRMGLNLKYTFN</sequence>
<evidence type="ECO:0000313" key="3">
    <source>
        <dbReference type="EMBL" id="RLJ34675.1"/>
    </source>
</evidence>
<dbReference type="EMBL" id="PJND01000007">
    <property type="protein sequence ID" value="PKW29824.1"/>
    <property type="molecule type" value="Genomic_DNA"/>
</dbReference>